<evidence type="ECO:0000313" key="4">
    <source>
        <dbReference type="EMBL" id="KAJ6706826.1"/>
    </source>
</evidence>
<reference evidence="4" key="1">
    <citation type="submission" date="2022-11" db="EMBL/GenBank/DDBJ databases">
        <authorList>
            <person name="Hyden B.L."/>
            <person name="Feng K."/>
            <person name="Yates T."/>
            <person name="Jawdy S."/>
            <person name="Smart L.B."/>
            <person name="Muchero W."/>
        </authorList>
    </citation>
    <scope>NUCLEOTIDE SEQUENCE</scope>
    <source>
        <tissue evidence="4">Shoot tip</tissue>
    </source>
</reference>
<dbReference type="InterPro" id="IPR025558">
    <property type="entry name" value="DUF4283"/>
</dbReference>
<dbReference type="GO" id="GO:0003676">
    <property type="term" value="F:nucleic acid binding"/>
    <property type="evidence" value="ECO:0007669"/>
    <property type="project" value="InterPro"/>
</dbReference>
<protein>
    <submittedName>
        <fullName evidence="4">DUF4283 DOMAIN PROTEIN</fullName>
    </submittedName>
</protein>
<comment type="caution">
    <text evidence="4">The sequence shown here is derived from an EMBL/GenBank/DDBJ whole genome shotgun (WGS) entry which is preliminary data.</text>
</comment>
<evidence type="ECO:0000259" key="3">
    <source>
        <dbReference type="PROSITE" id="PS50158"/>
    </source>
</evidence>
<feature type="domain" description="CCHC-type" evidence="3">
    <location>
        <begin position="264"/>
        <end position="277"/>
    </location>
</feature>
<evidence type="ECO:0000313" key="5">
    <source>
        <dbReference type="Proteomes" id="UP001151529"/>
    </source>
</evidence>
<dbReference type="AlphaFoldDB" id="A0A9Q0QI06"/>
<feature type="compositionally biased region" description="Basic and acidic residues" evidence="2">
    <location>
        <begin position="562"/>
        <end position="573"/>
    </location>
</feature>
<name>A0A9Q0QI06_SALVM</name>
<reference evidence="4" key="2">
    <citation type="journal article" date="2023" name="Int. J. Mol. Sci.">
        <title>De Novo Assembly and Annotation of 11 Diverse Shrub Willow (Salix) Genomes Reveals Novel Gene Organization in Sex-Linked Regions.</title>
        <authorList>
            <person name="Hyden B."/>
            <person name="Feng K."/>
            <person name="Yates T.B."/>
            <person name="Jawdy S."/>
            <person name="Cereghino C."/>
            <person name="Smart L.B."/>
            <person name="Muchero W."/>
        </authorList>
    </citation>
    <scope>NUCLEOTIDE SEQUENCE [LARGE SCALE GENOMIC DNA]</scope>
    <source>
        <tissue evidence="4">Shoot tip</tissue>
    </source>
</reference>
<evidence type="ECO:0000256" key="2">
    <source>
        <dbReference type="SAM" id="MobiDB-lite"/>
    </source>
</evidence>
<sequence length="585" mass="65456">MVSMEAEFSGTQSGHETIPEKPPDLDGGAKSFSISGTAFQGQISFRDKVLGTKSAPPMREKIDLLREKLVRIEYEDGNRLLPKVHLDDKVFTELCYPWCDALIVKLLGKNIGYTQINIRLKKVWHFAKGFELMDVGHGFFMVKFDQETDRMKVMNGGPWMIFDHYLTVRTWSPSFVSTTAKIDRTLVWARIPDLNVVFYDESFLLALASALGTPIKVDMNTVNVTRGKFARICIEVDLDKPVVGKVWIHNHWYNVEYEGLHIICNACGCYGHVARNCSSKNNIQMQSQGSAEHDNRKVSAEDIPTNMVEDGELPNRIISNVAPVNQAKRSSPQALHGDWLVVTRNRKVNSKGGKGGIAKDKGSNTYQNRYGVLQDMQGNSEGIRDSGHMWDPTTLGSLANQKVRTVPKNIGKEKQVDAPHQTGSGSGNMKNKRARKSEEIHVMLNPITLQDREGQLNRKKKNGSKTLAQSGKIRGKGEGEGPSRVGQNLPMGAFWDKGKEKLSLFPLEKDFVFGKSMLDESHKNIIQHNQANNTSFHDLGKIVQDASNMRSNLEALSNNSHLHTERGDKKGDTRMTLGQENEIDQ</sequence>
<dbReference type="EMBL" id="JAPFFL010000008">
    <property type="protein sequence ID" value="KAJ6706826.1"/>
    <property type="molecule type" value="Genomic_DNA"/>
</dbReference>
<dbReference type="GO" id="GO:0008270">
    <property type="term" value="F:zinc ion binding"/>
    <property type="evidence" value="ECO:0007669"/>
    <property type="project" value="UniProtKB-KW"/>
</dbReference>
<evidence type="ECO:0000256" key="1">
    <source>
        <dbReference type="PROSITE-ProRule" id="PRU00047"/>
    </source>
</evidence>
<feature type="region of interest" description="Disordered" evidence="2">
    <location>
        <begin position="1"/>
        <end position="26"/>
    </location>
</feature>
<accession>A0A9Q0QI06</accession>
<keyword evidence="1" id="KW-0862">Zinc</keyword>
<dbReference type="Proteomes" id="UP001151529">
    <property type="component" value="Chromosome 4"/>
</dbReference>
<organism evidence="4 5">
    <name type="scientific">Salix viminalis</name>
    <name type="common">Common osier</name>
    <name type="synonym">Basket willow</name>
    <dbReference type="NCBI Taxonomy" id="40686"/>
    <lineage>
        <taxon>Eukaryota</taxon>
        <taxon>Viridiplantae</taxon>
        <taxon>Streptophyta</taxon>
        <taxon>Embryophyta</taxon>
        <taxon>Tracheophyta</taxon>
        <taxon>Spermatophyta</taxon>
        <taxon>Magnoliopsida</taxon>
        <taxon>eudicotyledons</taxon>
        <taxon>Gunneridae</taxon>
        <taxon>Pentapetalae</taxon>
        <taxon>rosids</taxon>
        <taxon>fabids</taxon>
        <taxon>Malpighiales</taxon>
        <taxon>Salicaceae</taxon>
        <taxon>Saliceae</taxon>
        <taxon>Salix</taxon>
    </lineage>
</organism>
<feature type="region of interest" description="Disordered" evidence="2">
    <location>
        <begin position="454"/>
        <end position="485"/>
    </location>
</feature>
<keyword evidence="1" id="KW-0863">Zinc-finger</keyword>
<gene>
    <name evidence="4" type="ORF">OIU85_027206</name>
</gene>
<dbReference type="PROSITE" id="PS50158">
    <property type="entry name" value="ZF_CCHC"/>
    <property type="match status" value="1"/>
</dbReference>
<dbReference type="InterPro" id="IPR001878">
    <property type="entry name" value="Znf_CCHC"/>
</dbReference>
<dbReference type="Pfam" id="PF14111">
    <property type="entry name" value="DUF4283"/>
    <property type="match status" value="1"/>
</dbReference>
<dbReference type="OrthoDB" id="851886at2759"/>
<dbReference type="PANTHER" id="PTHR31286">
    <property type="entry name" value="GLYCINE-RICH CELL WALL STRUCTURAL PROTEIN 1.8-LIKE"/>
    <property type="match status" value="1"/>
</dbReference>
<feature type="region of interest" description="Disordered" evidence="2">
    <location>
        <begin position="556"/>
        <end position="585"/>
    </location>
</feature>
<keyword evidence="5" id="KW-1185">Reference proteome</keyword>
<proteinExistence type="predicted"/>
<dbReference type="InterPro" id="IPR040256">
    <property type="entry name" value="At4g02000-like"/>
</dbReference>
<keyword evidence="1" id="KW-0479">Metal-binding</keyword>
<dbReference type="PANTHER" id="PTHR31286:SF171">
    <property type="entry name" value="CCHC-TYPE DOMAIN-CONTAINING PROTEIN"/>
    <property type="match status" value="1"/>
</dbReference>